<gene>
    <name evidence="12" type="ORF">PCAL00307_LOCUS6438</name>
    <name evidence="13" type="ORF">PCAL00307_LOCUS6439</name>
    <name evidence="14" type="ORF">PECAL_6P14570</name>
</gene>
<dbReference type="InterPro" id="IPR000994">
    <property type="entry name" value="Pept_M24"/>
</dbReference>
<comment type="similarity">
    <text evidence="8 9">Belongs to the peptidase M24A family. Methionine aminopeptidase type 1 subfamily.</text>
</comment>
<dbReference type="PANTHER" id="PTHR43330:SF7">
    <property type="entry name" value="METHIONINE AMINOPEPTIDASE 1"/>
    <property type="match status" value="1"/>
</dbReference>
<comment type="cofactor">
    <cofactor evidence="8">
        <name>Zn(2+)</name>
        <dbReference type="ChEBI" id="CHEBI:29105"/>
    </cofactor>
    <cofactor evidence="8">
        <name>Co(2+)</name>
        <dbReference type="ChEBI" id="CHEBI:48828"/>
    </cofactor>
    <cofactor evidence="8">
        <name>Mn(2+)</name>
        <dbReference type="ChEBI" id="CHEBI:29035"/>
    </cofactor>
    <cofactor evidence="8">
        <name>Fe(2+)</name>
        <dbReference type="ChEBI" id="CHEBI:29033"/>
    </cofactor>
    <text evidence="8">Binds 2 divalent metal cations per subunit. Has a high-affinity and a low affinity metal-binding site. The true nature of the physiological cofactor is under debate. The enzyme is active with zinc, cobalt, manganese or divalent iron ions. Has high activity with zinc; zinc cofactor is transferred into the active site region by the ZNG1 zinc chaperone.</text>
</comment>
<comment type="function">
    <text evidence="8 10">Cotranslationally removes the N-terminal methionine from nascent proteins. The N-terminal methionine is often cleaved when the second residue in the primary sequence is small and uncharged (Met-Ala-, Cys, Gly, Pro, Ser, Thr, or Val).</text>
</comment>
<feature type="binding site" evidence="8">
    <location>
        <position position="252"/>
    </location>
    <ligand>
        <name>Zn(2+)</name>
        <dbReference type="ChEBI" id="CHEBI:29105"/>
        <label>3</label>
    </ligand>
</feature>
<dbReference type="PRINTS" id="PR00599">
    <property type="entry name" value="MAPEPTIDASE"/>
</dbReference>
<reference evidence="14" key="2">
    <citation type="submission" date="2021-11" db="EMBL/GenBank/DDBJ databases">
        <authorList>
            <consortium name="Genoscope - CEA"/>
            <person name="William W."/>
        </authorList>
    </citation>
    <scope>NUCLEOTIDE SEQUENCE</scope>
</reference>
<dbReference type="EMBL" id="HBIW01007629">
    <property type="protein sequence ID" value="CAE0691003.1"/>
    <property type="molecule type" value="Transcribed_RNA"/>
</dbReference>
<evidence type="ECO:0000313" key="15">
    <source>
        <dbReference type="Proteomes" id="UP000789595"/>
    </source>
</evidence>
<evidence type="ECO:0000256" key="3">
    <source>
        <dbReference type="ARBA" id="ARBA00022670"/>
    </source>
</evidence>
<dbReference type="Pfam" id="PF00557">
    <property type="entry name" value="Peptidase_M24"/>
    <property type="match status" value="1"/>
</dbReference>
<dbReference type="EC" id="3.4.11.18" evidence="10"/>
<comment type="subcellular location">
    <subcellularLocation>
        <location evidence="8">Cytoplasm</location>
    </subcellularLocation>
</comment>
<dbReference type="InterPro" id="IPR031615">
    <property type="entry name" value="Zfn-C6H2"/>
</dbReference>
<evidence type="ECO:0000256" key="1">
    <source>
        <dbReference type="ARBA" id="ARBA00022438"/>
    </source>
</evidence>
<dbReference type="Proteomes" id="UP000789595">
    <property type="component" value="Unassembled WGS sequence"/>
</dbReference>
<dbReference type="InterPro" id="IPR036005">
    <property type="entry name" value="Creatinase/aminopeptidase-like"/>
</dbReference>
<dbReference type="EMBL" id="CAKKNE010000006">
    <property type="protein sequence ID" value="CAH0379819.1"/>
    <property type="molecule type" value="Genomic_DNA"/>
</dbReference>
<keyword evidence="1 8" id="KW-0031">Aminopeptidase</keyword>
<evidence type="ECO:0000256" key="2">
    <source>
        <dbReference type="ARBA" id="ARBA00022490"/>
    </source>
</evidence>
<dbReference type="Gene3D" id="3.90.230.10">
    <property type="entry name" value="Creatinase/methionine aminopeptidase superfamily"/>
    <property type="match status" value="1"/>
</dbReference>
<name>A0A6S8TIR6_9STRA</name>
<dbReference type="NCBIfam" id="TIGR00500">
    <property type="entry name" value="met_pdase_I"/>
    <property type="match status" value="1"/>
</dbReference>
<proteinExistence type="inferred from homology"/>
<dbReference type="GO" id="GO:0004239">
    <property type="term" value="F:initiator methionyl aminopeptidase activity"/>
    <property type="evidence" value="ECO:0007669"/>
    <property type="project" value="UniProtKB-UniRule"/>
</dbReference>
<comment type="subunit">
    <text evidence="8">Associates with the 60S ribosomal subunit of the 80S translational complex.</text>
</comment>
<feature type="binding site" evidence="8">
    <location>
        <position position="252"/>
    </location>
    <ligand>
        <name>Zn(2+)</name>
        <dbReference type="ChEBI" id="CHEBI:29105"/>
        <label>4</label>
        <note>catalytic</note>
    </ligand>
</feature>
<sequence>MADDDSKTVEGAPQVENTCAGCGLPAKMACPHCVKIKASEPQDFSTDYGVAYYCAQDCFKKHWKTHKAQHKPWAAAVEIATPLPGGNERMPSCFDNYQGWTGSLRPWARPAVDDTRARLLRLPASVQKPDYAGSGQPYSEILDKRNRTAKVYTPEQIQGIRKACKIGREVLDAAGRAVKVGVTTAEIDRVTYEATVSRGAYPSPLNYYNFPCAVCTSVNEVICHGIPDLRPLRDGDVVNVDVSVFYQGYHGDLNETFVVGQCSPQNVGLVETAFRCLEAGAALIRPGTMYRDIGSNIERVAKKRGCQVVKTYCGHGIGELFHTAPNVPHYSKNKAVGVMKAGHIFTIEPMINLGGWRDRTWPDDWTAVTADGSKSAQFEHTFLVTEDGYEILTMRDGEPRMAWDLTKQQR</sequence>
<keyword evidence="3 8" id="KW-0645">Protease</keyword>
<evidence type="ECO:0000313" key="12">
    <source>
        <dbReference type="EMBL" id="CAE0691002.1"/>
    </source>
</evidence>
<feature type="domain" description="C6H2-type" evidence="11">
    <location>
        <begin position="16"/>
        <end position="77"/>
    </location>
</feature>
<dbReference type="OrthoDB" id="3209743at2759"/>
<keyword evidence="15" id="KW-1185">Reference proteome</keyword>
<keyword evidence="5 9" id="KW-0863">Zinc-finger</keyword>
<dbReference type="HAMAP" id="MF_01974">
    <property type="entry name" value="MetAP_1"/>
    <property type="match status" value="1"/>
</dbReference>
<dbReference type="SUPFAM" id="SSF55920">
    <property type="entry name" value="Creatinase/aminopeptidase"/>
    <property type="match status" value="1"/>
</dbReference>
<organism evidence="12">
    <name type="scientific">Pelagomonas calceolata</name>
    <dbReference type="NCBI Taxonomy" id="35677"/>
    <lineage>
        <taxon>Eukaryota</taxon>
        <taxon>Sar</taxon>
        <taxon>Stramenopiles</taxon>
        <taxon>Ochrophyta</taxon>
        <taxon>Pelagophyceae</taxon>
        <taxon>Pelagomonadales</taxon>
        <taxon>Pelagomonadaceae</taxon>
        <taxon>Pelagomonas</taxon>
    </lineage>
</organism>
<dbReference type="CDD" id="cd01086">
    <property type="entry name" value="MetAP1"/>
    <property type="match status" value="1"/>
</dbReference>
<keyword evidence="2 8" id="KW-0963">Cytoplasm</keyword>
<evidence type="ECO:0000256" key="9">
    <source>
        <dbReference type="PROSITE-ProRule" id="PRU01357"/>
    </source>
</evidence>
<keyword evidence="6 8" id="KW-0378">Hydrolase</keyword>
<dbReference type="PROSITE" id="PS00680">
    <property type="entry name" value="MAP_1"/>
    <property type="match status" value="1"/>
</dbReference>
<feature type="binding site" evidence="8">
    <location>
        <position position="379"/>
    </location>
    <ligand>
        <name>Zn(2+)</name>
        <dbReference type="ChEBI" id="CHEBI:29105"/>
        <label>3</label>
    </ligand>
</feature>
<dbReference type="PANTHER" id="PTHR43330">
    <property type="entry name" value="METHIONINE AMINOPEPTIDASE"/>
    <property type="match status" value="1"/>
</dbReference>
<evidence type="ECO:0000256" key="10">
    <source>
        <dbReference type="RuleBase" id="RU003653"/>
    </source>
</evidence>
<evidence type="ECO:0000256" key="6">
    <source>
        <dbReference type="ARBA" id="ARBA00022801"/>
    </source>
</evidence>
<evidence type="ECO:0000256" key="8">
    <source>
        <dbReference type="HAMAP-Rule" id="MF_03174"/>
    </source>
</evidence>
<dbReference type="GO" id="GO:0006508">
    <property type="term" value="P:proteolysis"/>
    <property type="evidence" value="ECO:0007669"/>
    <property type="project" value="UniProtKB-KW"/>
</dbReference>
<dbReference type="GO" id="GO:0008270">
    <property type="term" value="F:zinc ion binding"/>
    <property type="evidence" value="ECO:0007669"/>
    <property type="project" value="UniProtKB-KW"/>
</dbReference>
<evidence type="ECO:0000256" key="4">
    <source>
        <dbReference type="ARBA" id="ARBA00022723"/>
    </source>
</evidence>
<feature type="binding site" evidence="8">
    <location>
        <position position="224"/>
    </location>
    <ligand>
        <name>a protein</name>
        <dbReference type="ChEBI" id="CHEBI:16541"/>
    </ligand>
    <ligandPart>
        <name>N-terminal L-methionine residue</name>
        <dbReference type="ChEBI" id="CHEBI:64731"/>
    </ligandPart>
</feature>
<keyword evidence="7" id="KW-0862">Zinc</keyword>
<keyword evidence="4 8" id="KW-0479">Metal-binding</keyword>
<evidence type="ECO:0000313" key="14">
    <source>
        <dbReference type="EMBL" id="CAH0379819.1"/>
    </source>
</evidence>
<evidence type="ECO:0000259" key="11">
    <source>
        <dbReference type="PROSITE" id="PS52013"/>
    </source>
</evidence>
<dbReference type="Pfam" id="PF15801">
    <property type="entry name" value="zf-C6H2"/>
    <property type="match status" value="1"/>
</dbReference>
<dbReference type="EMBL" id="HBIW01007628">
    <property type="protein sequence ID" value="CAE0691002.1"/>
    <property type="molecule type" value="Transcribed_RNA"/>
</dbReference>
<dbReference type="InterPro" id="IPR002467">
    <property type="entry name" value="Pept_M24A_MAP1"/>
</dbReference>
<dbReference type="PROSITE" id="PS52013">
    <property type="entry name" value="ZF_C6H2"/>
    <property type="match status" value="1"/>
</dbReference>
<evidence type="ECO:0000256" key="5">
    <source>
        <dbReference type="ARBA" id="ARBA00022771"/>
    </source>
</evidence>
<evidence type="ECO:0000313" key="13">
    <source>
        <dbReference type="EMBL" id="CAE0691003.1"/>
    </source>
</evidence>
<accession>A0A6S8TIR6</accession>
<dbReference type="GO" id="GO:0005829">
    <property type="term" value="C:cytosol"/>
    <property type="evidence" value="ECO:0007669"/>
    <property type="project" value="TreeGrafter"/>
</dbReference>
<feature type="binding site" evidence="8">
    <location>
        <position position="348"/>
    </location>
    <ligand>
        <name>Zn(2+)</name>
        <dbReference type="ChEBI" id="CHEBI:29105"/>
        <label>4</label>
        <note>catalytic</note>
    </ligand>
</feature>
<evidence type="ECO:0000256" key="7">
    <source>
        <dbReference type="ARBA" id="ARBA00022833"/>
    </source>
</evidence>
<dbReference type="InterPro" id="IPR001714">
    <property type="entry name" value="Pept_M24_MAP"/>
</dbReference>
<comment type="cofactor">
    <cofactor evidence="10">
        <name>Co(2+)</name>
        <dbReference type="ChEBI" id="CHEBI:48828"/>
    </cofactor>
    <cofactor evidence="10">
        <name>Zn(2+)</name>
        <dbReference type="ChEBI" id="CHEBI:29105"/>
    </cofactor>
    <cofactor evidence="10">
        <name>Mn(2+)</name>
        <dbReference type="ChEBI" id="CHEBI:29035"/>
    </cofactor>
    <cofactor evidence="10">
        <name>Fe(2+)</name>
        <dbReference type="ChEBI" id="CHEBI:29033"/>
    </cofactor>
    <text evidence="10">Binds 2 divalent metal cations per subunit. Has a high-affinity and a low affinity metal-binding site. The true nature of the physiological cofactor is under debate. The enzyme is active with cobalt, zinc, manganese or divalent iron ions.</text>
</comment>
<comment type="catalytic activity">
    <reaction evidence="8 10">
        <text>Release of N-terminal amino acids, preferentially methionine, from peptides and arylamides.</text>
        <dbReference type="EC" id="3.4.11.18"/>
    </reaction>
</comment>
<dbReference type="AlphaFoldDB" id="A0A6S8TIR6"/>
<feature type="binding site" evidence="8">
    <location>
        <position position="322"/>
    </location>
    <ligand>
        <name>a protein</name>
        <dbReference type="ChEBI" id="CHEBI:16541"/>
    </ligand>
    <ligandPart>
        <name>N-terminal L-methionine residue</name>
        <dbReference type="ChEBI" id="CHEBI:64731"/>
    </ligandPart>
</feature>
<feature type="binding site" evidence="8">
    <location>
        <position position="315"/>
    </location>
    <ligand>
        <name>Zn(2+)</name>
        <dbReference type="ChEBI" id="CHEBI:29105"/>
        <label>4</label>
        <note>catalytic</note>
    </ligand>
</feature>
<feature type="binding site" evidence="8">
    <location>
        <position position="379"/>
    </location>
    <ligand>
        <name>Zn(2+)</name>
        <dbReference type="ChEBI" id="CHEBI:29105"/>
        <label>4</label>
        <note>catalytic</note>
    </ligand>
</feature>
<feature type="binding site" evidence="8">
    <location>
        <position position="241"/>
    </location>
    <ligand>
        <name>Zn(2+)</name>
        <dbReference type="ChEBI" id="CHEBI:29105"/>
        <label>3</label>
    </ligand>
</feature>
<reference evidence="12" key="1">
    <citation type="submission" date="2021-01" db="EMBL/GenBank/DDBJ databases">
        <authorList>
            <person name="Corre E."/>
            <person name="Pelletier E."/>
            <person name="Niang G."/>
            <person name="Scheremetjew M."/>
            <person name="Finn R."/>
            <person name="Kale V."/>
            <person name="Holt S."/>
            <person name="Cochrane G."/>
            <person name="Meng A."/>
            <person name="Brown T."/>
            <person name="Cohen L."/>
        </authorList>
    </citation>
    <scope>NUCLEOTIDE SEQUENCE</scope>
    <source>
        <strain evidence="12">CCMP1756</strain>
    </source>
</reference>
<protein>
    <recommendedName>
        <fullName evidence="10">Methionine aminopeptidase</fullName>
        <ecNumber evidence="10">3.4.11.18</ecNumber>
    </recommendedName>
</protein>
<dbReference type="GO" id="GO:0070006">
    <property type="term" value="F:metalloaminopeptidase activity"/>
    <property type="evidence" value="ECO:0007669"/>
    <property type="project" value="UniProtKB-UniRule"/>
</dbReference>
<dbReference type="Gene3D" id="6.10.140.2220">
    <property type="match status" value="1"/>
</dbReference>